<feature type="non-terminal residue" evidence="2">
    <location>
        <position position="1"/>
    </location>
</feature>
<reference evidence="2" key="2">
    <citation type="journal article" date="2017" name="Nat. Ecol. Evol.">
        <title>Lineage-specific genetic innovations streamline the genomes of Armillaria species to pathogenesis.</title>
        <authorList>
            <consortium name="DOE Joint Genome Institute"/>
            <person name="Sipos G."/>
            <person name="Prasanna A.N."/>
            <person name="Walter M.C."/>
            <person name="O'Connor E."/>
            <person name="Balint B."/>
            <person name="Krizsan K."/>
            <person name="Kiss B."/>
            <person name="Hess J."/>
            <person name="Varga T."/>
            <person name="Slot J."/>
            <person name="Riley R."/>
            <person name="Boka B."/>
            <person name="Rigling D."/>
            <person name="Barry K."/>
            <person name="Lee J."/>
            <person name="Mihaltcheva S."/>
            <person name="LaButti K."/>
            <person name="Lipzen A."/>
            <person name="Waldron R."/>
            <person name="Moloney N.M."/>
            <person name="Sperisen C."/>
            <person name="Kredics L."/>
            <person name="Vagvolgyi C."/>
            <person name="Patrignani A."/>
            <person name="Fitzpatrick D."/>
            <person name="Nagy I."/>
            <person name="Doyle S."/>
            <person name="Anderson J."/>
            <person name="Grigoriev I.V."/>
            <person name="Guldener U."/>
            <person name="Munsterkotter M."/>
            <person name="Nagy L.G."/>
        </authorList>
    </citation>
    <scope>NUCLEOTIDE SEQUENCE [LARGE SCALE GENOMIC DNA]</scope>
    <source>
        <strain evidence="2">Ar21-2</strain>
    </source>
</reference>
<dbReference type="Proteomes" id="UP000217790">
    <property type="component" value="Unassembled WGS sequence"/>
</dbReference>
<dbReference type="EMBL" id="KZ293800">
    <property type="protein sequence ID" value="PBK79198.1"/>
    <property type="molecule type" value="Genomic_DNA"/>
</dbReference>
<organism evidence="2 3">
    <name type="scientific">Armillaria gallica</name>
    <name type="common">Bulbous honey fungus</name>
    <name type="synonym">Armillaria bulbosa</name>
    <dbReference type="NCBI Taxonomy" id="47427"/>
    <lineage>
        <taxon>Eukaryota</taxon>
        <taxon>Fungi</taxon>
        <taxon>Dikarya</taxon>
        <taxon>Basidiomycota</taxon>
        <taxon>Agaricomycotina</taxon>
        <taxon>Agaricomycetes</taxon>
        <taxon>Agaricomycetidae</taxon>
        <taxon>Agaricales</taxon>
        <taxon>Marasmiineae</taxon>
        <taxon>Physalacriaceae</taxon>
        <taxon>Armillaria</taxon>
    </lineage>
</organism>
<evidence type="ECO:0000313" key="1">
    <source>
        <dbReference type="EMBL" id="PBK79198.1"/>
    </source>
</evidence>
<dbReference type="InParanoid" id="A0A2H3CM93"/>
<keyword evidence="3" id="KW-1185">Reference proteome</keyword>
<name>A0A2H3CM93_ARMGA</name>
<dbReference type="EMBL" id="KZ293772">
    <property type="protein sequence ID" value="PBK79518.1"/>
    <property type="molecule type" value="Genomic_DNA"/>
</dbReference>
<evidence type="ECO:0000313" key="3">
    <source>
        <dbReference type="Proteomes" id="UP000217790"/>
    </source>
</evidence>
<reference evidence="3" key="1">
    <citation type="journal article" date="2017" name="Nat. Ecol. Evol.">
        <title>Genome expansion and lineage-specific genetic innovations in the forest pathogenic fungi Armillaria.</title>
        <authorList>
            <person name="Sipos G."/>
            <person name="Prasanna A.N."/>
            <person name="Walter M.C."/>
            <person name="O'Connor E."/>
            <person name="Balint B."/>
            <person name="Krizsan K."/>
            <person name="Kiss B."/>
            <person name="Hess J."/>
            <person name="Varga T."/>
            <person name="Slot J."/>
            <person name="Riley R."/>
            <person name="Boka B."/>
            <person name="Rigling D."/>
            <person name="Barry K."/>
            <person name="Lee J."/>
            <person name="Mihaltcheva S."/>
            <person name="LaButti K."/>
            <person name="Lipzen A."/>
            <person name="Waldron R."/>
            <person name="Moloney N.M."/>
            <person name="Sperisen C."/>
            <person name="Kredics L."/>
            <person name="Vagvoelgyi C."/>
            <person name="Patrignani A."/>
            <person name="Fitzpatrick D."/>
            <person name="Nagy I."/>
            <person name="Doyle S."/>
            <person name="Anderson J.B."/>
            <person name="Grigoriev I.V."/>
            <person name="Gueldener U."/>
            <person name="Muensterkoetter M."/>
            <person name="Nagy L.G."/>
        </authorList>
    </citation>
    <scope>NUCLEOTIDE SEQUENCE [LARGE SCALE GENOMIC DNA]</scope>
    <source>
        <strain evidence="3">Ar21-2</strain>
    </source>
</reference>
<protein>
    <submittedName>
        <fullName evidence="2">Uncharacterized protein</fullName>
    </submittedName>
</protein>
<dbReference type="AlphaFoldDB" id="A0A2H3CM93"/>
<sequence length="72" mass="8357">IVQPRMFILRFGLETAIARYTARLLQVNRGTNRISPCLHMYVMLLSYLAWEQAARYQPSLHVRHSELAPAES</sequence>
<proteinExistence type="predicted"/>
<evidence type="ECO:0000313" key="2">
    <source>
        <dbReference type="EMBL" id="PBK79518.1"/>
    </source>
</evidence>
<gene>
    <name evidence="2" type="ORF">ARMGADRAFT_1021462</name>
    <name evidence="1" type="ORF">ARMGADRAFT_1021657</name>
</gene>
<accession>A0A2H3CM93</accession>